<evidence type="ECO:0000256" key="10">
    <source>
        <dbReference type="ARBA" id="ARBA00022737"/>
    </source>
</evidence>
<dbReference type="PANTHER" id="PTHR12389:SF0">
    <property type="entry name" value="E3 UBIQUITIN-PROTEIN LIGASE LISTERIN"/>
    <property type="match status" value="1"/>
</dbReference>
<keyword evidence="13 15" id="KW-0862">Zinc</keyword>
<evidence type="ECO:0000256" key="14">
    <source>
        <dbReference type="PROSITE-ProRule" id="PRU00175"/>
    </source>
</evidence>
<keyword evidence="11 14" id="KW-0863">Zinc-finger</keyword>
<dbReference type="GO" id="GO:0061630">
    <property type="term" value="F:ubiquitin protein ligase activity"/>
    <property type="evidence" value="ECO:0007669"/>
    <property type="project" value="UniProtKB-UniRule"/>
</dbReference>
<comment type="subunit">
    <text evidence="15">Component of the ribosome quality control complex (RQC).</text>
</comment>
<keyword evidence="18" id="KW-1185">Reference proteome</keyword>
<evidence type="ECO:0000256" key="2">
    <source>
        <dbReference type="ARBA" id="ARBA00004514"/>
    </source>
</evidence>
<dbReference type="FunFam" id="3.30.40.10:FF:000038">
    <property type="entry name" value="E3 ubiquitin-protein ligase listerin"/>
    <property type="match status" value="1"/>
</dbReference>
<dbReference type="InterPro" id="IPR054477">
    <property type="entry name" value="LTN1_E3_ligase_6th"/>
</dbReference>
<feature type="domain" description="RING-type" evidence="16">
    <location>
        <begin position="1904"/>
        <end position="1951"/>
    </location>
</feature>
<gene>
    <name evidence="17" type="ORF">POTOM_059695</name>
</gene>
<evidence type="ECO:0000256" key="8">
    <source>
        <dbReference type="ARBA" id="ARBA00022679"/>
    </source>
</evidence>
<sequence>MGRQKGEAAANRSNLAASLVPSGPAAVTVGFGGYIGSSRFDTDDTTAFLDIDGEVAQHVKRLGRKDPTTKLKALQTLSALFKEKSGKEIVLIIPQWGYEYKKLLLDYNREVRRATNETMTNLVTAVGRDLAPYLKSLMGPWWFSQFDTVPEVSLAAKRSLEAAFPAQEKRLDALILCTSEIFMYLEENLKHTPQSMSSDKVTALDELEEMYQQVISSSLLALATLLDVLVCMQSERPGFENITSEPKHASKARETAISFGEKLFSTQNYFLDFLKSKTPAIRSATYSALKSFIKNIPDAFNEGNMKTLAAAILGAFQEKDPTCHSSMWDAILLFSKRFPDSWTSFNVQKTAINRLWHFLRNGCFGSQQVSYPALVILLDILPPKAISGEKFFIDFFQNLWDGRNPSNATNPDRLAFFRALKECFLWGLCNASRICDDSDSTHHFQVSLVDNILVKLLWQEYLFSVRLKNQDGVTSGAPGNSLEHGNLPFHHKSVEPLKIKYSRSYFQELGKCVVEILSGVYLLEHDLLSTFSAVFKENCLRMFQPMGNTESTTENVEQVIKFLSLLEKHSVRKGQSWPLVYVVGPMLAKSFPLIRSHDTPDGVRLLSVAVSLFGPQKIVQELCIYNEANSSYYVPAHKDKELGPELFMQVFEGTFVPWCLLEYNSSPSARLDLLLALLNDEYFSEQWQMILSYAINQEKSESEPGPQEVHYLDLWAMLLEKVRTEIARRKMNNDFIHQFWFTPDKWQHELLESAAVAVACSPSPHMTSSVRFLCAVLGGSSKDNCISFASKNAMVLIFTIVFKKLVAFGLESSFSVVRDSCALLVAGSTNFTVENESSINKTETAQFALKVLGGSFFCLKTVSNEIELVSGILTLVFIIGWENSLDTLEEDVLNDESMEKIRGRLRFGESLNGFCSKMNGEFWKSLSIDNRKRLGSNLVHFIRSVIFKEDKLGADKITTLCFSWVLEVLECLCHDHDEEQNLLDQLLSKNDSWPVWIIPDFSAPKGLVNLNAGAVSVDIYATGNLKFVSLVDKLILKIGINRVITGYVENTLSTPLKETAKEEITSRAWLAAEILCTWKWPGGSAVASFLPLLSAGCRSGNYPFQESLLDSIFNILLDGALVHGESGTQSSFNLWPAFGDELEKVEEPFLRALLSLLVNLFKENIWEGDKATRLFDLLIHKLFIGEAVNQNCLKILPAIVSVLVHPLCQRSIESEESKGDSQVASLGEKQMQDTVKDWLRRLLSFPPLVTWQAGQGSCVTVDSEPTLTLATVGRSLLFFWLVYMPLSDIEEDLICQTLDISRSIEYMEEWFQLVIACYPLSAMDDTKSLKLVREISPEERTLILDVFRKQRHGVSALVASNQLPLFRMLLSKLMVLSVGYCWTEFTEEDWEFFFSNLRSWIQSAVVIMEEDTENVNDLITNSSTSENLDVLKKLEKIVLIPDPYPITVAVNALASFSLFCTILELQQPAEDNPLRAERWDSTRDRILEGILRLFFCTGIAESIASSYSVEAASIVAATRFNNPYFWELVASNVVKSSQHARDRAVKSVEFWGLSKGPISSLYAILFSSTPFPPLQFATYVILSTAPISQLAILEEDTACSLDGETSGDRNSGALEMSSERNIRLKEELSLMIEKLPDEVFEVDLISQERVNVFLAWSLLLSHLWSLSSSSSAREQLVQYVQDSANSLILDCLFQHIPLELCLAHNLKKKDMELPVDISEAASAVKTAITTGSLLFSIETLWPIEPKKMTSLAGALFGLMFCILPAYVRGWFTDLRDRSASSLIESFTRTWCSPPLIVNELSQIKKANFADENFSVSVSKSANEVVATYMKDETGMDLVIRLPPSYPLRPVDVECMRSLGISEVKQRKWLMSMMLFVRNQNGALAEAIQTWKSNFDKEFEGVEECPICYSVIHTTNHSLPRLACRTCKHKFHSACLYKWFSTSHKSSCPLCQSPF</sequence>
<comment type="function">
    <text evidence="15">E3 ubiquitin-protein ligase. Component of the ribosome quality control complex (RQC), a ribosome-associated complex that mediates ubiquitination and extraction of incompletely synthesized nascent chains for proteasomal degradation.</text>
</comment>
<dbReference type="InterPro" id="IPR054476">
    <property type="entry name" value="Ltn1_N"/>
</dbReference>
<dbReference type="InterPro" id="IPR054478">
    <property type="entry name" value="LTN1_UBC"/>
</dbReference>
<evidence type="ECO:0000256" key="7">
    <source>
        <dbReference type="ARBA" id="ARBA00022490"/>
    </source>
</evidence>
<dbReference type="InterPro" id="IPR039804">
    <property type="entry name" value="RING-CH-C4HC3_LTN1"/>
</dbReference>
<evidence type="ECO:0000256" key="1">
    <source>
        <dbReference type="ARBA" id="ARBA00000900"/>
    </source>
</evidence>
<evidence type="ECO:0000256" key="12">
    <source>
        <dbReference type="ARBA" id="ARBA00022786"/>
    </source>
</evidence>
<dbReference type="PANTHER" id="PTHR12389">
    <property type="entry name" value="ZINC FINGER PROTEIN 294"/>
    <property type="match status" value="1"/>
</dbReference>
<proteinExistence type="inferred from homology"/>
<evidence type="ECO:0000256" key="6">
    <source>
        <dbReference type="ARBA" id="ARBA00017157"/>
    </source>
</evidence>
<comment type="similarity">
    <text evidence="4 15">Belongs to the LTN1 family.</text>
</comment>
<dbReference type="GO" id="GO:0043023">
    <property type="term" value="F:ribosomal large subunit binding"/>
    <property type="evidence" value="ECO:0007669"/>
    <property type="project" value="TreeGrafter"/>
</dbReference>
<dbReference type="Pfam" id="PF22999">
    <property type="entry name" value="LTN1_E3_ligase_6th"/>
    <property type="match status" value="1"/>
</dbReference>
<dbReference type="GO" id="GO:0008270">
    <property type="term" value="F:zinc ion binding"/>
    <property type="evidence" value="ECO:0007669"/>
    <property type="project" value="UniProtKB-KW"/>
</dbReference>
<evidence type="ECO:0000256" key="11">
    <source>
        <dbReference type="ARBA" id="ARBA00022771"/>
    </source>
</evidence>
<dbReference type="GO" id="GO:1990116">
    <property type="term" value="P:ribosome-associated ubiquitin-dependent protein catabolic process"/>
    <property type="evidence" value="ECO:0007669"/>
    <property type="project" value="UniProtKB-UniRule"/>
</dbReference>
<comment type="catalytic activity">
    <reaction evidence="1 15">
        <text>S-ubiquitinyl-[E2 ubiquitin-conjugating enzyme]-L-cysteine + [acceptor protein]-L-lysine = [E2 ubiquitin-conjugating enzyme]-L-cysteine + N(6)-ubiquitinyl-[acceptor protein]-L-lysine.</text>
        <dbReference type="EC" id="2.3.2.27"/>
    </reaction>
</comment>
<accession>A0A8X7XUL3</accession>
<keyword evidence="9 15" id="KW-0479">Metal-binding</keyword>
<protein>
    <recommendedName>
        <fullName evidence="6 15">E3 ubiquitin-protein ligase listerin</fullName>
        <ecNumber evidence="5 15">2.3.2.27</ecNumber>
    </recommendedName>
    <alternativeName>
        <fullName evidence="15">RING-type E3 ubiquitin transferase listerin</fullName>
    </alternativeName>
</protein>
<dbReference type="InterPro" id="IPR039795">
    <property type="entry name" value="LTN1/Rkr1"/>
</dbReference>
<evidence type="ECO:0000256" key="3">
    <source>
        <dbReference type="ARBA" id="ARBA00004906"/>
    </source>
</evidence>
<evidence type="ECO:0000256" key="13">
    <source>
        <dbReference type="ARBA" id="ARBA00022833"/>
    </source>
</evidence>
<dbReference type="InterPro" id="IPR001841">
    <property type="entry name" value="Znf_RING"/>
</dbReference>
<dbReference type="Pfam" id="PF22958">
    <property type="entry name" value="Ltn1_1st"/>
    <property type="match status" value="1"/>
</dbReference>
<dbReference type="InterPro" id="IPR011016">
    <property type="entry name" value="Znf_RING-CH"/>
</dbReference>
<evidence type="ECO:0000313" key="17">
    <source>
        <dbReference type="EMBL" id="KAG6738135.1"/>
    </source>
</evidence>
<evidence type="ECO:0000259" key="16">
    <source>
        <dbReference type="PROSITE" id="PS50089"/>
    </source>
</evidence>
<keyword evidence="10" id="KW-0677">Repeat</keyword>
<keyword evidence="8 15" id="KW-0808">Transferase</keyword>
<evidence type="ECO:0000313" key="18">
    <source>
        <dbReference type="Proteomes" id="UP000886885"/>
    </source>
</evidence>
<dbReference type="SMART" id="SM00184">
    <property type="entry name" value="RING"/>
    <property type="match status" value="1"/>
</dbReference>
<dbReference type="SMART" id="SM00744">
    <property type="entry name" value="RINGv"/>
    <property type="match status" value="1"/>
</dbReference>
<name>A0A8X7XUL3_POPTO</name>
<evidence type="ECO:0000256" key="9">
    <source>
        <dbReference type="ARBA" id="ARBA00022723"/>
    </source>
</evidence>
<dbReference type="Pfam" id="PF23009">
    <property type="entry name" value="UBC_like"/>
    <property type="match status" value="1"/>
</dbReference>
<dbReference type="Proteomes" id="UP000886885">
    <property type="component" value="Chromosome 19D"/>
</dbReference>
<organism evidence="17 18">
    <name type="scientific">Populus tomentosa</name>
    <name type="common">Chinese white poplar</name>
    <dbReference type="NCBI Taxonomy" id="118781"/>
    <lineage>
        <taxon>Eukaryota</taxon>
        <taxon>Viridiplantae</taxon>
        <taxon>Streptophyta</taxon>
        <taxon>Embryophyta</taxon>
        <taxon>Tracheophyta</taxon>
        <taxon>Spermatophyta</taxon>
        <taxon>Magnoliopsida</taxon>
        <taxon>eudicotyledons</taxon>
        <taxon>Gunneridae</taxon>
        <taxon>Pentapetalae</taxon>
        <taxon>rosids</taxon>
        <taxon>fabids</taxon>
        <taxon>Malpighiales</taxon>
        <taxon>Salicaceae</taxon>
        <taxon>Saliceae</taxon>
        <taxon>Populus</taxon>
    </lineage>
</organism>
<dbReference type="OrthoDB" id="6108at2759"/>
<dbReference type="GO" id="GO:0005829">
    <property type="term" value="C:cytosol"/>
    <property type="evidence" value="ECO:0007669"/>
    <property type="project" value="UniProtKB-SubCell"/>
</dbReference>
<comment type="caution">
    <text evidence="17">The sequence shown here is derived from an EMBL/GenBank/DDBJ whole genome shotgun (WGS) entry which is preliminary data.</text>
</comment>
<dbReference type="EC" id="2.3.2.27" evidence="5 15"/>
<keyword evidence="7" id="KW-0963">Cytoplasm</keyword>
<dbReference type="GO" id="GO:0072344">
    <property type="term" value="P:rescue of stalled ribosome"/>
    <property type="evidence" value="ECO:0007669"/>
    <property type="project" value="UniProtKB-UniRule"/>
</dbReference>
<comment type="pathway">
    <text evidence="3 15">Protein modification; protein ubiquitination.</text>
</comment>
<keyword evidence="12 15" id="KW-0833">Ubl conjugation pathway</keyword>
<dbReference type="GO" id="GO:1990112">
    <property type="term" value="C:RQC complex"/>
    <property type="evidence" value="ECO:0007669"/>
    <property type="project" value="UniProtKB-UniRule"/>
</dbReference>
<evidence type="ECO:0000256" key="5">
    <source>
        <dbReference type="ARBA" id="ARBA00012483"/>
    </source>
</evidence>
<reference evidence="17" key="1">
    <citation type="journal article" date="2020" name="bioRxiv">
        <title>Hybrid origin of Populus tomentosa Carr. identified through genome sequencing and phylogenomic analysis.</title>
        <authorList>
            <person name="An X."/>
            <person name="Gao K."/>
            <person name="Chen Z."/>
            <person name="Li J."/>
            <person name="Yang X."/>
            <person name="Yang X."/>
            <person name="Zhou J."/>
            <person name="Guo T."/>
            <person name="Zhao T."/>
            <person name="Huang S."/>
            <person name="Miao D."/>
            <person name="Khan W.U."/>
            <person name="Rao P."/>
            <person name="Ye M."/>
            <person name="Lei B."/>
            <person name="Liao W."/>
            <person name="Wang J."/>
            <person name="Ji L."/>
            <person name="Li Y."/>
            <person name="Guo B."/>
            <person name="Mustafa N.S."/>
            <person name="Li S."/>
            <person name="Yun Q."/>
            <person name="Keller S.R."/>
            <person name="Mao J."/>
            <person name="Zhang R."/>
            <person name="Strauss S.H."/>
        </authorList>
    </citation>
    <scope>NUCLEOTIDE SEQUENCE</scope>
    <source>
        <strain evidence="17">GM15</strain>
        <tissue evidence="17">Leaf</tissue>
    </source>
</reference>
<dbReference type="Pfam" id="PF13639">
    <property type="entry name" value="zf-RING_2"/>
    <property type="match status" value="1"/>
</dbReference>
<comment type="subcellular location">
    <subcellularLocation>
        <location evidence="2">Cytoplasm</location>
        <location evidence="2">Cytosol</location>
    </subcellularLocation>
</comment>
<evidence type="ECO:0000256" key="15">
    <source>
        <dbReference type="RuleBase" id="RU367090"/>
    </source>
</evidence>
<dbReference type="CDD" id="cd16491">
    <property type="entry name" value="RING-CH-C4HC3_LTN1"/>
    <property type="match status" value="1"/>
</dbReference>
<evidence type="ECO:0000256" key="4">
    <source>
        <dbReference type="ARBA" id="ARBA00007997"/>
    </source>
</evidence>
<dbReference type="EMBL" id="JAAWWB010000038">
    <property type="protein sequence ID" value="KAG6738135.1"/>
    <property type="molecule type" value="Genomic_DNA"/>
</dbReference>
<dbReference type="PROSITE" id="PS50089">
    <property type="entry name" value="ZF_RING_2"/>
    <property type="match status" value="1"/>
</dbReference>